<feature type="repeat" description="PPR" evidence="2">
    <location>
        <begin position="79"/>
        <end position="113"/>
    </location>
</feature>
<dbReference type="PROSITE" id="PS51375">
    <property type="entry name" value="PPR"/>
    <property type="match status" value="3"/>
</dbReference>
<dbReference type="Pfam" id="PF17177">
    <property type="entry name" value="PPR_long"/>
    <property type="match status" value="1"/>
</dbReference>
<dbReference type="Gene3D" id="1.25.40.10">
    <property type="entry name" value="Tetratricopeptide repeat domain"/>
    <property type="match status" value="2"/>
</dbReference>
<reference evidence="5" key="1">
    <citation type="submission" date="2022-07" db="EMBL/GenBank/DDBJ databases">
        <title>Evaluation of T. orientalis genome assembly methods using nanopore sequencing and analysis of variation between genomes.</title>
        <authorList>
            <person name="Yam J."/>
            <person name="Micallef M.L."/>
            <person name="Liu M."/>
            <person name="Djordjevic S.P."/>
            <person name="Bogema D.R."/>
            <person name="Jenkins C."/>
        </authorList>
    </citation>
    <scope>NUCLEOTIDE SEQUENCE</scope>
    <source>
        <strain evidence="5">Goon Nure</strain>
    </source>
</reference>
<evidence type="ECO:0000256" key="2">
    <source>
        <dbReference type="PROSITE-ProRule" id="PRU00708"/>
    </source>
</evidence>
<dbReference type="InterPro" id="IPR011990">
    <property type="entry name" value="TPR-like_helical_dom_sf"/>
</dbReference>
<feature type="domain" description="PROP1-like PPR" evidence="4">
    <location>
        <begin position="58"/>
        <end position="206"/>
    </location>
</feature>
<evidence type="ECO:0000259" key="4">
    <source>
        <dbReference type="Pfam" id="PF17177"/>
    </source>
</evidence>
<evidence type="ECO:0000313" key="5">
    <source>
        <dbReference type="EMBL" id="UKK01770.2"/>
    </source>
</evidence>
<keyword evidence="1" id="KW-0677">Repeat</keyword>
<accession>A0A976QUF5</accession>
<dbReference type="Proteomes" id="UP000244811">
    <property type="component" value="Chromosome 2"/>
</dbReference>
<protein>
    <submittedName>
        <fullName evidence="5">Pentatricopeptide repeat containing protein</fullName>
    </submittedName>
</protein>
<dbReference type="Pfam" id="PF13812">
    <property type="entry name" value="PPR_3"/>
    <property type="match status" value="1"/>
</dbReference>
<dbReference type="PANTHER" id="PTHR47447">
    <property type="entry name" value="OS03G0856100 PROTEIN"/>
    <property type="match status" value="1"/>
</dbReference>
<name>A0A976QUF5_THEOR</name>
<dbReference type="EMBL" id="CP056071">
    <property type="protein sequence ID" value="UKK01770.2"/>
    <property type="molecule type" value="Genomic_DNA"/>
</dbReference>
<feature type="repeat" description="PPR" evidence="2">
    <location>
        <begin position="44"/>
        <end position="78"/>
    </location>
</feature>
<evidence type="ECO:0000256" key="3">
    <source>
        <dbReference type="SAM" id="MobiDB-lite"/>
    </source>
</evidence>
<feature type="repeat" description="PPR" evidence="2">
    <location>
        <begin position="115"/>
        <end position="149"/>
    </location>
</feature>
<dbReference type="NCBIfam" id="TIGR00756">
    <property type="entry name" value="PPR"/>
    <property type="match status" value="3"/>
</dbReference>
<dbReference type="PANTHER" id="PTHR47447:SF17">
    <property type="entry name" value="OS12G0638900 PROTEIN"/>
    <property type="match status" value="1"/>
</dbReference>
<dbReference type="InterPro" id="IPR033443">
    <property type="entry name" value="PROP1-like_PPR_dom"/>
</dbReference>
<dbReference type="InterPro" id="IPR002885">
    <property type="entry name" value="PPR_rpt"/>
</dbReference>
<evidence type="ECO:0000313" key="6">
    <source>
        <dbReference type="Proteomes" id="UP000244811"/>
    </source>
</evidence>
<proteinExistence type="predicted"/>
<gene>
    <name evidence="5" type="ORF">MACK_001123</name>
</gene>
<dbReference type="AlphaFoldDB" id="A0A976QUF5"/>
<evidence type="ECO:0000256" key="1">
    <source>
        <dbReference type="ARBA" id="ARBA00022737"/>
    </source>
</evidence>
<feature type="compositionally biased region" description="Low complexity" evidence="3">
    <location>
        <begin position="271"/>
        <end position="281"/>
    </location>
</feature>
<sequence length="472" mass="54612">MKKRGIEVSTETYNNCILSCMKTRNAKLARYLFLCLRSDLITPDLKTYTLMIKTHINSGDTSSAFSIYRKMEKEGTKADLVVFSALIDCLVESKQINSAWRLFNYMRTWRLIEPDEVLFTIMIKSCSLSRDAEKALNLYQEMLSLNLYPTIHTYTELLRCLSKRKEYFHECFQFYNKIKSQEYPVNTEIMSHLLESCCTVGNVRRARELLLEGSKIGVKPTLEMYNTYIKTFARQMKLNKMSENEKINHIQKTWEITKSILSKYMGDNGINSSSDSSGVSDADPTGSGEGDINKTDCTSTTNKEITRLLNSVILVYESGCYYDYALEVLKCFPRFNAEPDYMTYFILLRMVGPGMKDVGRFFALWDEAKAHITPQKTLLYMALEMAILSRSAKKTLEILNDMYNAKVFPTPSLMKRLYESGKRITQIHMMINNLVTLQRKLTYQEKMNENKMLQTYIDENELNKSVTTFGSM</sequence>
<organism evidence="5 6">
    <name type="scientific">Theileria orientalis</name>
    <dbReference type="NCBI Taxonomy" id="68886"/>
    <lineage>
        <taxon>Eukaryota</taxon>
        <taxon>Sar</taxon>
        <taxon>Alveolata</taxon>
        <taxon>Apicomplexa</taxon>
        <taxon>Aconoidasida</taxon>
        <taxon>Piroplasmida</taxon>
        <taxon>Theileriidae</taxon>
        <taxon>Theileria</taxon>
    </lineage>
</organism>
<feature type="region of interest" description="Disordered" evidence="3">
    <location>
        <begin position="271"/>
        <end position="296"/>
    </location>
</feature>